<keyword evidence="4 8" id="KW-0547">Nucleotide-binding</keyword>
<comment type="pathway">
    <text evidence="1 8">Amino-acid biosynthesis; L-arginine biosynthesis; carbamoyl phosphate from bicarbonate: step 1/1.</text>
</comment>
<dbReference type="GO" id="GO:0006526">
    <property type="term" value="P:L-arginine biosynthetic process"/>
    <property type="evidence" value="ECO:0007669"/>
    <property type="project" value="UniProtKB-UniRule"/>
</dbReference>
<evidence type="ECO:0000256" key="4">
    <source>
        <dbReference type="ARBA" id="ARBA00022741"/>
    </source>
</evidence>
<dbReference type="InterPro" id="IPR050472">
    <property type="entry name" value="Anth_synth/Amidotransfase"/>
</dbReference>
<comment type="subunit">
    <text evidence="8">Composed of two chains; the small (or glutamine) chain promotes the hydrolysis of glutamine to ammonia, which is used by the large (or ammonia) chain to synthesize carbamoyl phosphate. Tetramer of heterodimers (alpha,beta)4.</text>
</comment>
<comment type="function">
    <text evidence="8">Small subunit of the glutamine-dependent carbamoyl phosphate synthetase (CPSase). CPSase catalyzes the formation of carbamoyl phosphate from the ammonia moiety of glutamine, carbonate, and phosphate donated by ATP, constituting the first step of 2 biosynthetic pathways, one leading to arginine and/or urea and the other to pyrimidine nucleotides. The small subunit (glutamine amidotransferase) binds and cleaves glutamine to supply the large subunit with the substrate ammonia.</text>
</comment>
<sequence length="360" mass="39541">MKKRYLILENGSVYEGEAFGAAGDVSGDLVFTTGMTGYQETITDQSYLGQMIVFTYPLIGNYGVNDLDYESHRPAATAIITADLAERPSNWRSKWSLPEWAEMMDLPGITGVDTRALTKELRQFGTMKANLVDQLPADTGEVSTVITTAPRRYEPGETPRTYDAPDSHLHVALIDFGLKNAIIQSLNHRGVTVSVFSPATTVAEILAYHPDGVLLSNGPGDPVDFMDFIPKVKQLQEMKPLFGICLGHQLFAIANGAKTYQMKYGHRGFNHAVRELGSQRTYFTSQNHGYAVDKNSVATTDLVVTYEDINDGSVEGVKLPGRAAFSVQFHPDATPGPHDAAYLFDEFVTMMTEEKIGVAQ</sequence>
<evidence type="ECO:0000256" key="6">
    <source>
        <dbReference type="ARBA" id="ARBA00022962"/>
    </source>
</evidence>
<dbReference type="PANTHER" id="PTHR43418:SF7">
    <property type="entry name" value="CARBAMOYL-PHOSPHATE SYNTHASE SMALL CHAIN"/>
    <property type="match status" value="1"/>
</dbReference>
<dbReference type="InterPro" id="IPR006274">
    <property type="entry name" value="CarbamoylP_synth_ssu"/>
</dbReference>
<dbReference type="Pfam" id="PF00117">
    <property type="entry name" value="GATase"/>
    <property type="match status" value="1"/>
</dbReference>
<dbReference type="CDD" id="cd01744">
    <property type="entry name" value="GATase1_CPSase"/>
    <property type="match status" value="1"/>
</dbReference>
<evidence type="ECO:0000256" key="5">
    <source>
        <dbReference type="ARBA" id="ARBA00022840"/>
    </source>
</evidence>
<dbReference type="SUPFAM" id="SSF52317">
    <property type="entry name" value="Class I glutamine amidotransferase-like"/>
    <property type="match status" value="1"/>
</dbReference>
<dbReference type="Proteomes" id="UP000719917">
    <property type="component" value="Unassembled WGS sequence"/>
</dbReference>
<dbReference type="EC" id="6.3.5.5" evidence="8"/>
<keyword evidence="3 8" id="KW-0436">Ligase</keyword>
<evidence type="ECO:0000313" key="11">
    <source>
        <dbReference type="Proteomes" id="UP000719917"/>
    </source>
</evidence>
<dbReference type="InterPro" id="IPR002474">
    <property type="entry name" value="CarbamoylP_synth_ssu_N"/>
</dbReference>
<evidence type="ECO:0000256" key="1">
    <source>
        <dbReference type="ARBA" id="ARBA00005077"/>
    </source>
</evidence>
<evidence type="ECO:0000256" key="8">
    <source>
        <dbReference type="HAMAP-Rule" id="MF_01209"/>
    </source>
</evidence>
<keyword evidence="5 8" id="KW-0067">ATP-binding</keyword>
<feature type="active site" evidence="8">
    <location>
        <position position="332"/>
    </location>
</feature>
<keyword evidence="6 8" id="KW-0315">Glutamine amidotransferase</keyword>
<name>A0AAJ2YWY9_WEICO</name>
<dbReference type="GO" id="GO:0044205">
    <property type="term" value="P:'de novo' UMP biosynthetic process"/>
    <property type="evidence" value="ECO:0007669"/>
    <property type="project" value="UniProtKB-UniRule"/>
</dbReference>
<dbReference type="SUPFAM" id="SSF52021">
    <property type="entry name" value="Carbamoyl phosphate synthetase, small subunit N-terminal domain"/>
    <property type="match status" value="1"/>
</dbReference>
<dbReference type="PRINTS" id="PR00099">
    <property type="entry name" value="CPSGATASE"/>
</dbReference>
<evidence type="ECO:0000256" key="2">
    <source>
        <dbReference type="ARBA" id="ARBA00007800"/>
    </source>
</evidence>
<proteinExistence type="inferred from homology"/>
<dbReference type="GO" id="GO:0005524">
    <property type="term" value="F:ATP binding"/>
    <property type="evidence" value="ECO:0007669"/>
    <property type="project" value="UniProtKB-UniRule"/>
</dbReference>
<dbReference type="PRINTS" id="PR00096">
    <property type="entry name" value="GATASE"/>
</dbReference>
<dbReference type="Gene3D" id="3.50.30.20">
    <property type="entry name" value="Carbamoyl-phosphate synthase small subunit, N-terminal domain"/>
    <property type="match status" value="1"/>
</dbReference>
<feature type="binding site" evidence="8">
    <location>
        <position position="246"/>
    </location>
    <ligand>
        <name>L-glutamine</name>
        <dbReference type="ChEBI" id="CHEBI:58359"/>
    </ligand>
</feature>
<feature type="binding site" evidence="8">
    <location>
        <position position="289"/>
    </location>
    <ligand>
        <name>L-glutamine</name>
        <dbReference type="ChEBI" id="CHEBI:58359"/>
    </ligand>
</feature>
<keyword evidence="8" id="KW-0055">Arginine biosynthesis</keyword>
<protein>
    <recommendedName>
        <fullName evidence="8">Carbamoyl phosphate synthase small chain</fullName>
        <ecNumber evidence="8">6.3.5.5</ecNumber>
    </recommendedName>
    <alternativeName>
        <fullName evidence="8">Carbamoyl phosphate synthetase glutamine chain</fullName>
    </alternativeName>
</protein>
<comment type="similarity">
    <text evidence="2 8">Belongs to the CarA family.</text>
</comment>
<dbReference type="Pfam" id="PF00988">
    <property type="entry name" value="CPSase_sm_chain"/>
    <property type="match status" value="1"/>
</dbReference>
<feature type="binding site" evidence="8">
    <location>
        <position position="249"/>
    </location>
    <ligand>
        <name>L-glutamine</name>
        <dbReference type="ChEBI" id="CHEBI:58359"/>
    </ligand>
</feature>
<dbReference type="InterPro" id="IPR035686">
    <property type="entry name" value="CPSase_GATase1"/>
</dbReference>
<organism evidence="10 11">
    <name type="scientific">Weissella confusa</name>
    <name type="common">Lactobacillus confusus</name>
    <dbReference type="NCBI Taxonomy" id="1583"/>
    <lineage>
        <taxon>Bacteria</taxon>
        <taxon>Bacillati</taxon>
        <taxon>Bacillota</taxon>
        <taxon>Bacilli</taxon>
        <taxon>Lactobacillales</taxon>
        <taxon>Lactobacillaceae</taxon>
        <taxon>Weissella</taxon>
    </lineage>
</organism>
<feature type="binding site" evidence="8">
    <location>
        <position position="218"/>
    </location>
    <ligand>
        <name>L-glutamine</name>
        <dbReference type="ChEBI" id="CHEBI:58359"/>
    </ligand>
</feature>
<dbReference type="EMBL" id="JAAAMQ010000001">
    <property type="protein sequence ID" value="NBA10803.1"/>
    <property type="molecule type" value="Genomic_DNA"/>
</dbReference>
<dbReference type="InterPro" id="IPR029062">
    <property type="entry name" value="Class_I_gatase-like"/>
</dbReference>
<dbReference type="NCBIfam" id="TIGR01368">
    <property type="entry name" value="CPSaseIIsmall"/>
    <property type="match status" value="1"/>
</dbReference>
<gene>
    <name evidence="8" type="primary">carA</name>
    <name evidence="10" type="ORF">GTU77_01010</name>
</gene>
<comment type="catalytic activity">
    <reaction evidence="8">
        <text>L-glutamine + H2O = L-glutamate + NH4(+)</text>
        <dbReference type="Rhea" id="RHEA:15889"/>
        <dbReference type="ChEBI" id="CHEBI:15377"/>
        <dbReference type="ChEBI" id="CHEBI:28938"/>
        <dbReference type="ChEBI" id="CHEBI:29985"/>
        <dbReference type="ChEBI" id="CHEBI:58359"/>
    </reaction>
</comment>
<feature type="binding site" evidence="8">
    <location>
        <position position="46"/>
    </location>
    <ligand>
        <name>L-glutamine</name>
        <dbReference type="ChEBI" id="CHEBI:58359"/>
    </ligand>
</feature>
<dbReference type="NCBIfam" id="NF009475">
    <property type="entry name" value="PRK12838.1"/>
    <property type="match status" value="1"/>
</dbReference>
<dbReference type="InterPro" id="IPR036480">
    <property type="entry name" value="CarbP_synth_ssu_N_sf"/>
</dbReference>
<dbReference type="PROSITE" id="PS51273">
    <property type="entry name" value="GATASE_TYPE_1"/>
    <property type="match status" value="1"/>
</dbReference>
<reference evidence="10" key="1">
    <citation type="submission" date="2020-01" db="EMBL/GenBank/DDBJ databases">
        <title>First Reported Case and Whole Genome of Weissella confusa in an Equid.</title>
        <authorList>
            <person name="Little S.V."/>
            <person name="Lawhon S.D."/>
        </authorList>
    </citation>
    <scope>NUCLEOTIDE SEQUENCE</scope>
    <source>
        <strain evidence="10">718955</strain>
    </source>
</reference>
<dbReference type="SMART" id="SM01097">
    <property type="entry name" value="CPSase_sm_chain"/>
    <property type="match status" value="1"/>
</dbReference>
<feature type="binding site" evidence="8">
    <location>
        <position position="290"/>
    </location>
    <ligand>
        <name>L-glutamine</name>
        <dbReference type="ChEBI" id="CHEBI:58359"/>
    </ligand>
</feature>
<evidence type="ECO:0000256" key="3">
    <source>
        <dbReference type="ARBA" id="ARBA00022598"/>
    </source>
</evidence>
<feature type="domain" description="Carbamoyl-phosphate synthase small subunit N-terminal" evidence="9">
    <location>
        <begin position="2"/>
        <end position="132"/>
    </location>
</feature>
<dbReference type="RefSeq" id="WP_135796982.1">
    <property type="nucleotide sequence ID" value="NZ_CP027565.1"/>
</dbReference>
<evidence type="ECO:0000313" key="10">
    <source>
        <dbReference type="EMBL" id="NBA10803.1"/>
    </source>
</evidence>
<feature type="binding site" evidence="8">
    <location>
        <position position="220"/>
    </location>
    <ligand>
        <name>L-glutamine</name>
        <dbReference type="ChEBI" id="CHEBI:58359"/>
    </ligand>
</feature>
<dbReference type="InterPro" id="IPR017926">
    <property type="entry name" value="GATASE"/>
</dbReference>
<dbReference type="PRINTS" id="PR00097">
    <property type="entry name" value="ANTSNTHASEII"/>
</dbReference>
<dbReference type="PANTHER" id="PTHR43418">
    <property type="entry name" value="MULTIFUNCTIONAL TRYPTOPHAN BIOSYNTHESIS PROTEIN-RELATED"/>
    <property type="match status" value="1"/>
</dbReference>
<keyword evidence="8" id="KW-0665">Pyrimidine biosynthesis</keyword>
<comment type="caution">
    <text evidence="10">The sequence shown here is derived from an EMBL/GenBank/DDBJ whole genome shotgun (WGS) entry which is preliminary data.</text>
</comment>
<evidence type="ECO:0000259" key="9">
    <source>
        <dbReference type="SMART" id="SM01097"/>
    </source>
</evidence>
<dbReference type="HAMAP" id="MF_01209">
    <property type="entry name" value="CPSase_S_chain"/>
    <property type="match status" value="1"/>
</dbReference>
<accession>A0AAJ2YWY9</accession>
<feature type="active site" evidence="8">
    <location>
        <position position="330"/>
    </location>
</feature>
<dbReference type="GO" id="GO:0004088">
    <property type="term" value="F:carbamoyl-phosphate synthase (glutamine-hydrolyzing) activity"/>
    <property type="evidence" value="ECO:0007669"/>
    <property type="project" value="UniProtKB-UniRule"/>
</dbReference>
<comment type="catalytic activity">
    <reaction evidence="7 8">
        <text>hydrogencarbonate + L-glutamine + 2 ATP + H2O = carbamoyl phosphate + L-glutamate + 2 ADP + phosphate + 2 H(+)</text>
        <dbReference type="Rhea" id="RHEA:18633"/>
        <dbReference type="ChEBI" id="CHEBI:15377"/>
        <dbReference type="ChEBI" id="CHEBI:15378"/>
        <dbReference type="ChEBI" id="CHEBI:17544"/>
        <dbReference type="ChEBI" id="CHEBI:29985"/>
        <dbReference type="ChEBI" id="CHEBI:30616"/>
        <dbReference type="ChEBI" id="CHEBI:43474"/>
        <dbReference type="ChEBI" id="CHEBI:58228"/>
        <dbReference type="ChEBI" id="CHEBI:58359"/>
        <dbReference type="ChEBI" id="CHEBI:456216"/>
        <dbReference type="EC" id="6.3.5.5"/>
    </reaction>
</comment>
<feature type="region of interest" description="CPSase" evidence="8">
    <location>
        <begin position="1"/>
        <end position="169"/>
    </location>
</feature>
<evidence type="ECO:0000256" key="7">
    <source>
        <dbReference type="ARBA" id="ARBA00048816"/>
    </source>
</evidence>
<feature type="binding site" evidence="8">
    <location>
        <position position="287"/>
    </location>
    <ligand>
        <name>L-glutamine</name>
        <dbReference type="ChEBI" id="CHEBI:58359"/>
    </ligand>
</feature>
<dbReference type="GO" id="GO:0006207">
    <property type="term" value="P:'de novo' pyrimidine nucleobase biosynthetic process"/>
    <property type="evidence" value="ECO:0007669"/>
    <property type="project" value="InterPro"/>
</dbReference>
<comment type="pathway">
    <text evidence="8">Pyrimidine metabolism; UMP biosynthesis via de novo pathway; (S)-dihydroorotate from bicarbonate: step 1/3.</text>
</comment>
<dbReference type="AlphaFoldDB" id="A0AAJ2YWY9"/>
<dbReference type="GO" id="GO:0006541">
    <property type="term" value="P:glutamine metabolic process"/>
    <property type="evidence" value="ECO:0007669"/>
    <property type="project" value="InterPro"/>
</dbReference>
<feature type="active site" description="Nucleophile" evidence="8">
    <location>
        <position position="245"/>
    </location>
</feature>
<dbReference type="Gene3D" id="3.40.50.880">
    <property type="match status" value="1"/>
</dbReference>
<keyword evidence="8" id="KW-0028">Amino-acid biosynthesis</keyword>